<reference evidence="1 2" key="1">
    <citation type="journal article" date="2015" name="Nature">
        <title>rRNA introns, odd ribosomes, and small enigmatic genomes across a large radiation of phyla.</title>
        <authorList>
            <person name="Brown C.T."/>
            <person name="Hug L.A."/>
            <person name="Thomas B.C."/>
            <person name="Sharon I."/>
            <person name="Castelle C.J."/>
            <person name="Singh A."/>
            <person name="Wilkins M.J."/>
            <person name="Williams K.H."/>
            <person name="Banfield J.F."/>
        </authorList>
    </citation>
    <scope>NUCLEOTIDE SEQUENCE [LARGE SCALE GENOMIC DNA]</scope>
</reference>
<protein>
    <recommendedName>
        <fullName evidence="3">ATP synthase subunit delta</fullName>
    </recommendedName>
</protein>
<accession>A0A0G0ZBX6</accession>
<sequence length="175" mass="20037">MQTPTLLDVILKNTYIKSDLFRRVGLLKESLEHTFFSGHPHDASQDLFREFLREKGVEGSEDANMILEWGDIAGGFTDGNIHERLANLDAEIKEIPTIIVYIPMLFGAQEYKRLGAWFREQVSPRMVLDIKIDPSVAGGCAFVWKGIYHDFSFKNFMSKHEAELKEAIRIYGRPS</sequence>
<gene>
    <name evidence="1" type="ORF">UV09_C0020G0007</name>
</gene>
<dbReference type="AlphaFoldDB" id="A0A0G0ZBX6"/>
<proteinExistence type="predicted"/>
<name>A0A0G0ZBX6_9BACT</name>
<evidence type="ECO:0000313" key="1">
    <source>
        <dbReference type="EMBL" id="KKS46225.1"/>
    </source>
</evidence>
<evidence type="ECO:0000313" key="2">
    <source>
        <dbReference type="Proteomes" id="UP000034320"/>
    </source>
</evidence>
<evidence type="ECO:0008006" key="3">
    <source>
        <dbReference type="Google" id="ProtNLM"/>
    </source>
</evidence>
<organism evidence="1 2">
    <name type="scientific">Candidatus Gottesmanbacteria bacterium GW2011_GWA2_42_18</name>
    <dbReference type="NCBI Taxonomy" id="1618442"/>
    <lineage>
        <taxon>Bacteria</taxon>
        <taxon>Candidatus Gottesmaniibacteriota</taxon>
    </lineage>
</organism>
<dbReference type="EMBL" id="LCDD01000020">
    <property type="protein sequence ID" value="KKS46225.1"/>
    <property type="molecule type" value="Genomic_DNA"/>
</dbReference>
<comment type="caution">
    <text evidence="1">The sequence shown here is derived from an EMBL/GenBank/DDBJ whole genome shotgun (WGS) entry which is preliminary data.</text>
</comment>
<dbReference type="Proteomes" id="UP000034320">
    <property type="component" value="Unassembled WGS sequence"/>
</dbReference>